<organism evidence="1 2">
    <name type="scientific">Arctium lappa</name>
    <name type="common">Greater burdock</name>
    <name type="synonym">Lappa major</name>
    <dbReference type="NCBI Taxonomy" id="4217"/>
    <lineage>
        <taxon>Eukaryota</taxon>
        <taxon>Viridiplantae</taxon>
        <taxon>Streptophyta</taxon>
        <taxon>Embryophyta</taxon>
        <taxon>Tracheophyta</taxon>
        <taxon>Spermatophyta</taxon>
        <taxon>Magnoliopsida</taxon>
        <taxon>eudicotyledons</taxon>
        <taxon>Gunneridae</taxon>
        <taxon>Pentapetalae</taxon>
        <taxon>asterids</taxon>
        <taxon>campanulids</taxon>
        <taxon>Asterales</taxon>
        <taxon>Asteraceae</taxon>
        <taxon>Carduoideae</taxon>
        <taxon>Cardueae</taxon>
        <taxon>Arctiinae</taxon>
        <taxon>Arctium</taxon>
    </lineage>
</organism>
<dbReference type="EMBL" id="CM042060">
    <property type="protein sequence ID" value="KAI3678546.1"/>
    <property type="molecule type" value="Genomic_DNA"/>
</dbReference>
<protein>
    <submittedName>
        <fullName evidence="1">Uncharacterized protein</fullName>
    </submittedName>
</protein>
<comment type="caution">
    <text evidence="1">The sequence shown here is derived from an EMBL/GenBank/DDBJ whole genome shotgun (WGS) entry which is preliminary data.</text>
</comment>
<name>A0ACB8Y442_ARCLA</name>
<dbReference type="Proteomes" id="UP001055879">
    <property type="component" value="Linkage Group LG14"/>
</dbReference>
<keyword evidence="2" id="KW-1185">Reference proteome</keyword>
<reference evidence="2" key="1">
    <citation type="journal article" date="2022" name="Mol. Ecol. Resour.">
        <title>The genomes of chicory, endive, great burdock and yacon provide insights into Asteraceae palaeo-polyploidization history and plant inulin production.</title>
        <authorList>
            <person name="Fan W."/>
            <person name="Wang S."/>
            <person name="Wang H."/>
            <person name="Wang A."/>
            <person name="Jiang F."/>
            <person name="Liu H."/>
            <person name="Zhao H."/>
            <person name="Xu D."/>
            <person name="Zhang Y."/>
        </authorList>
    </citation>
    <scope>NUCLEOTIDE SEQUENCE [LARGE SCALE GENOMIC DNA]</scope>
    <source>
        <strain evidence="2">cv. Niubang</strain>
    </source>
</reference>
<accession>A0ACB8Y442</accession>
<evidence type="ECO:0000313" key="1">
    <source>
        <dbReference type="EMBL" id="KAI3678546.1"/>
    </source>
</evidence>
<sequence>MQRRFRANQLKPNANVWVNFLRHSISPTTHQTYVSVDRMLLLHCLLQGFSINFGEVVLKSIQSSAKAKRGGMFFPGLLTQMMNLMAQNNELLEQLRVQRDEFMGKIDSLRTDLSGKVSSEGETSRGEMEQMKRSLEEKYAVKLRKMKKKVKTAKRKMEQLSKEKAEVEAELKGYKEQITAATLPPPNTQPTLGE</sequence>
<reference evidence="1 2" key="2">
    <citation type="journal article" date="2022" name="Mol. Ecol. Resour.">
        <title>The genomes of chicory, endive, great burdock and yacon provide insights into Asteraceae paleo-polyploidization history and plant inulin production.</title>
        <authorList>
            <person name="Fan W."/>
            <person name="Wang S."/>
            <person name="Wang H."/>
            <person name="Wang A."/>
            <person name="Jiang F."/>
            <person name="Liu H."/>
            <person name="Zhao H."/>
            <person name="Xu D."/>
            <person name="Zhang Y."/>
        </authorList>
    </citation>
    <scope>NUCLEOTIDE SEQUENCE [LARGE SCALE GENOMIC DNA]</scope>
    <source>
        <strain evidence="2">cv. Niubang</strain>
    </source>
</reference>
<proteinExistence type="predicted"/>
<gene>
    <name evidence="1" type="ORF">L6452_37842</name>
</gene>
<evidence type="ECO:0000313" key="2">
    <source>
        <dbReference type="Proteomes" id="UP001055879"/>
    </source>
</evidence>